<dbReference type="CDD" id="cd08272">
    <property type="entry name" value="MDR6"/>
    <property type="match status" value="1"/>
</dbReference>
<reference evidence="3" key="1">
    <citation type="submission" date="2021-01" db="EMBL/GenBank/DDBJ databases">
        <title>Genome public.</title>
        <authorList>
            <person name="Liu C."/>
            <person name="Sun Q."/>
        </authorList>
    </citation>
    <scope>NUCLEOTIDE SEQUENCE [LARGE SCALE GENOMIC DNA]</scope>
    <source>
        <strain evidence="3">YIM B02556</strain>
    </source>
</reference>
<evidence type="ECO:0000313" key="3">
    <source>
        <dbReference type="Proteomes" id="UP000652760"/>
    </source>
</evidence>
<gene>
    <name evidence="2" type="ORF">JHL17_33355</name>
</gene>
<dbReference type="Gene3D" id="3.90.180.10">
    <property type="entry name" value="Medium-chain alcohol dehydrogenases, catalytic domain"/>
    <property type="match status" value="1"/>
</dbReference>
<dbReference type="SUPFAM" id="SSF50129">
    <property type="entry name" value="GroES-like"/>
    <property type="match status" value="1"/>
</dbReference>
<keyword evidence="3" id="KW-1185">Reference proteome</keyword>
<proteinExistence type="predicted"/>
<evidence type="ECO:0000313" key="2">
    <source>
        <dbReference type="EMBL" id="MBK1842294.1"/>
    </source>
</evidence>
<dbReference type="SMART" id="SM00829">
    <property type="entry name" value="PKS_ER"/>
    <property type="match status" value="1"/>
</dbReference>
<dbReference type="PANTHER" id="PTHR11695">
    <property type="entry name" value="ALCOHOL DEHYDROGENASE RELATED"/>
    <property type="match status" value="1"/>
</dbReference>
<dbReference type="InterPro" id="IPR050700">
    <property type="entry name" value="YIM1/Zinc_Alcohol_DH_Fams"/>
</dbReference>
<dbReference type="InterPro" id="IPR011032">
    <property type="entry name" value="GroES-like_sf"/>
</dbReference>
<dbReference type="SUPFAM" id="SSF51735">
    <property type="entry name" value="NAD(P)-binding Rossmann-fold domains"/>
    <property type="match status" value="1"/>
</dbReference>
<dbReference type="Gene3D" id="3.40.50.720">
    <property type="entry name" value="NAD(P)-binding Rossmann-like Domain"/>
    <property type="match status" value="1"/>
</dbReference>
<dbReference type="Pfam" id="PF13602">
    <property type="entry name" value="ADH_zinc_N_2"/>
    <property type="match status" value="1"/>
</dbReference>
<feature type="domain" description="Enoyl reductase (ER)" evidence="1">
    <location>
        <begin position="7"/>
        <end position="331"/>
    </location>
</feature>
<dbReference type="Pfam" id="PF08240">
    <property type="entry name" value="ADH_N"/>
    <property type="match status" value="1"/>
</dbReference>
<sequence length="341" mass="35276">MTQDASGTMRAMVLDAYDAPFRLAEIARPAAGPGQVLVRIAASGVNPLDTKIRAGAAAHAKHPLPAILGMDLAGTVVATGPGVTAFKLGDEVYGMIGGVGGRQGSLVEYAAVEADLLARKPATLTMREAAALPLVTITAWEGLVDRADVRSGRTVLVQGGAGGVGHVAVQIARAFGATVWATVSAEKKAVVDALGATAIDYRTEPVEAYVARHTGGRGFDLVYDTVGGPVLDASFQAVRRFGHVVSCLGWGTHGLAPLSFRAATYSGVFTLLPLLTGEGMPHHGEILRHAAALVEAGKLLPRLDPRRFPLERAGDAHDAMTDGSADGRIVVDIDIDIDIAG</sequence>
<evidence type="ECO:0000259" key="1">
    <source>
        <dbReference type="SMART" id="SM00829"/>
    </source>
</evidence>
<name>A0ABS1FFX6_9PROT</name>
<dbReference type="InterPro" id="IPR013154">
    <property type="entry name" value="ADH-like_N"/>
</dbReference>
<protein>
    <submittedName>
        <fullName evidence="2">Zinc-dependent alcohol dehydrogenase family protein</fullName>
    </submittedName>
</protein>
<dbReference type="InterPro" id="IPR020843">
    <property type="entry name" value="ER"/>
</dbReference>
<comment type="caution">
    <text evidence="2">The sequence shown here is derived from an EMBL/GenBank/DDBJ whole genome shotgun (WGS) entry which is preliminary data.</text>
</comment>
<accession>A0ABS1FFX6</accession>
<dbReference type="EMBL" id="JAENHM010000084">
    <property type="protein sequence ID" value="MBK1842294.1"/>
    <property type="molecule type" value="Genomic_DNA"/>
</dbReference>
<dbReference type="RefSeq" id="WP_200198951.1">
    <property type="nucleotide sequence ID" value="NZ_JAENHM010000084.1"/>
</dbReference>
<dbReference type="InterPro" id="IPR036291">
    <property type="entry name" value="NAD(P)-bd_dom_sf"/>
</dbReference>
<dbReference type="PANTHER" id="PTHR11695:SF294">
    <property type="entry name" value="RETICULON-4-INTERACTING PROTEIN 1, MITOCHONDRIAL"/>
    <property type="match status" value="1"/>
</dbReference>
<organism evidence="2 3">
    <name type="scientific">Azospirillum endophyticum</name>
    <dbReference type="NCBI Taxonomy" id="2800326"/>
    <lineage>
        <taxon>Bacteria</taxon>
        <taxon>Pseudomonadati</taxon>
        <taxon>Pseudomonadota</taxon>
        <taxon>Alphaproteobacteria</taxon>
        <taxon>Rhodospirillales</taxon>
        <taxon>Azospirillaceae</taxon>
        <taxon>Azospirillum</taxon>
    </lineage>
</organism>
<dbReference type="Proteomes" id="UP000652760">
    <property type="component" value="Unassembled WGS sequence"/>
</dbReference>